<dbReference type="GO" id="GO:0016020">
    <property type="term" value="C:membrane"/>
    <property type="evidence" value="ECO:0007669"/>
    <property type="project" value="InterPro"/>
</dbReference>
<dbReference type="Gene3D" id="1.25.40.10">
    <property type="entry name" value="Tetratricopeptide repeat domain"/>
    <property type="match status" value="1"/>
</dbReference>
<reference evidence="5" key="1">
    <citation type="journal article" date="2017" name="Proc. Natl. Acad. Sci. U.S.A.">
        <title>Simulation of Deepwater Horizon oil plume reveals substrate specialization within a complex community of hydrocarbon-degraders.</title>
        <authorList>
            <person name="Hu P."/>
            <person name="Dubinsky E.A."/>
            <person name="Probst A.J."/>
            <person name="Wang J."/>
            <person name="Sieber C.M.K."/>
            <person name="Tom L.M."/>
            <person name="Gardinali P."/>
            <person name="Banfield J.F."/>
            <person name="Atlas R.M."/>
            <person name="Andersen G.L."/>
        </authorList>
    </citation>
    <scope>NUCLEOTIDE SEQUENCE [LARGE SCALE GENOMIC DNA]</scope>
</reference>
<proteinExistence type="inferred from homology"/>
<keyword evidence="2" id="KW-0732">Signal</keyword>
<comment type="similarity">
    <text evidence="1">Belongs to the transglycosylase Slt family.</text>
</comment>
<accession>A0A1Y5F573</accession>
<dbReference type="PROSITE" id="PS00922">
    <property type="entry name" value="TRANSGLYCOSYLASE"/>
    <property type="match status" value="1"/>
</dbReference>
<dbReference type="SUPFAM" id="SSF48452">
    <property type="entry name" value="TPR-like"/>
    <property type="match status" value="1"/>
</dbReference>
<evidence type="ECO:0000313" key="5">
    <source>
        <dbReference type="Proteomes" id="UP000196531"/>
    </source>
</evidence>
<dbReference type="PANTHER" id="PTHR37423:SF2">
    <property type="entry name" value="MEMBRANE-BOUND LYTIC MUREIN TRANSGLYCOSYLASE C"/>
    <property type="match status" value="1"/>
</dbReference>
<organism evidence="4 5">
    <name type="scientific">Halobacteriovorax marinus</name>
    <dbReference type="NCBI Taxonomy" id="97084"/>
    <lineage>
        <taxon>Bacteria</taxon>
        <taxon>Pseudomonadati</taxon>
        <taxon>Bdellovibrionota</taxon>
        <taxon>Bacteriovoracia</taxon>
        <taxon>Bacteriovoracales</taxon>
        <taxon>Halobacteriovoraceae</taxon>
        <taxon>Halobacteriovorax</taxon>
    </lineage>
</organism>
<dbReference type="GO" id="GO:0008933">
    <property type="term" value="F:peptidoglycan lytic transglycosylase activity"/>
    <property type="evidence" value="ECO:0007669"/>
    <property type="project" value="InterPro"/>
</dbReference>
<feature type="chain" id="PRO_5013300265" description="Transglycosylase SLT domain-containing protein" evidence="2">
    <location>
        <begin position="20"/>
        <end position="686"/>
    </location>
</feature>
<feature type="domain" description="Transglycosylase SLT" evidence="3">
    <location>
        <begin position="532"/>
        <end position="628"/>
    </location>
</feature>
<evidence type="ECO:0000259" key="3">
    <source>
        <dbReference type="Pfam" id="PF01464"/>
    </source>
</evidence>
<feature type="signal peptide" evidence="2">
    <location>
        <begin position="1"/>
        <end position="19"/>
    </location>
</feature>
<dbReference type="CDD" id="cd13401">
    <property type="entry name" value="Slt70-like"/>
    <property type="match status" value="1"/>
</dbReference>
<dbReference type="InterPro" id="IPR008258">
    <property type="entry name" value="Transglycosylase_SLT_dom_1"/>
</dbReference>
<dbReference type="EMBL" id="MAAO01000016">
    <property type="protein sequence ID" value="OUR92902.1"/>
    <property type="molecule type" value="Genomic_DNA"/>
</dbReference>
<dbReference type="PANTHER" id="PTHR37423">
    <property type="entry name" value="SOLUBLE LYTIC MUREIN TRANSGLYCOSYLASE-RELATED"/>
    <property type="match status" value="1"/>
</dbReference>
<dbReference type="AlphaFoldDB" id="A0A1Y5F573"/>
<comment type="caution">
    <text evidence="4">The sequence shown here is derived from an EMBL/GenBank/DDBJ whole genome shotgun (WGS) entry which is preliminary data.</text>
</comment>
<dbReference type="InterPro" id="IPR000189">
    <property type="entry name" value="Transglyc_AS"/>
</dbReference>
<sequence length="686" mass="81068">MSKLATIAIFILLSTSTFAAKEINLLKSIRTSKNDLKFGKAFRQFYRNLKKKKIDRVAIALMNKSFKYSKAFKEYGPLMTTLNQLQKKPITEKSFHSICLAKKNTVPNAPSLVKRSYAYLDEYCRWKFLKNISRSKNKTSISFKNLDYLKYALPYYLNGSHKKEFVRYLSRIKETSSLQLLISELMTEQYLQNQHTPNSKHLKFIKISTELTQYVQSAGLRDSSERNYFTKAFYAIKRDMQKEIKAERFNSAFEKGQQLVTFYDSNKQYIEAKKAWISILTTGKKFLYKKEAKKARFFFEYALTFSENDQLDETLFQLLWSNILFGNYKEAVATIEKFQLIKNFSKYNSKVKFWIAYTLYKNGEDELSKHLFTTLTESSPLNFYAIISYKKLLDIFDVEDKKKLLFKYSEEIKPDIPKNQRYSKNFIASMKRLSIWLDLNLDSFSNNEISEIISRDSSYIFQDEKFAKNVTNKDLRKHLIEKLVNLFTKEKKYLHSFKLVHQSLEKEMFELDAFTLRNLFPFRYLSNIKKIDKTIDPLVVLSLIRQESAFNPQARSHVGARGLMQLMPATAKQFKKNLRTHHLKRPNLNIKIGIKYLKGLFKKYDGNLIYTLSAYNAGESRVKRWRKNLFINNDPMVTIESIPFKETRKYVKLIYRNIFFYNLLSNKTVLEKSLEDSFFISLNSKR</sequence>
<protein>
    <recommendedName>
        <fullName evidence="3">Transglycosylase SLT domain-containing protein</fullName>
    </recommendedName>
</protein>
<dbReference type="InterPro" id="IPR011990">
    <property type="entry name" value="TPR-like_helical_dom_sf"/>
</dbReference>
<name>A0A1Y5F573_9BACT</name>
<dbReference type="SUPFAM" id="SSF53955">
    <property type="entry name" value="Lysozyme-like"/>
    <property type="match status" value="1"/>
</dbReference>
<dbReference type="InterPro" id="IPR023346">
    <property type="entry name" value="Lysozyme-like_dom_sf"/>
</dbReference>
<gene>
    <name evidence="4" type="ORF">A9Q84_20535</name>
</gene>
<dbReference type="Proteomes" id="UP000196531">
    <property type="component" value="Unassembled WGS sequence"/>
</dbReference>
<evidence type="ECO:0000256" key="2">
    <source>
        <dbReference type="SAM" id="SignalP"/>
    </source>
</evidence>
<dbReference type="Pfam" id="PF01464">
    <property type="entry name" value="SLT"/>
    <property type="match status" value="1"/>
</dbReference>
<dbReference type="GO" id="GO:0000270">
    <property type="term" value="P:peptidoglycan metabolic process"/>
    <property type="evidence" value="ECO:0007669"/>
    <property type="project" value="InterPro"/>
</dbReference>
<evidence type="ECO:0000313" key="4">
    <source>
        <dbReference type="EMBL" id="OUR92902.1"/>
    </source>
</evidence>
<dbReference type="Gene3D" id="1.10.530.10">
    <property type="match status" value="1"/>
</dbReference>
<evidence type="ECO:0000256" key="1">
    <source>
        <dbReference type="ARBA" id="ARBA00007734"/>
    </source>
</evidence>